<reference evidence="3 4" key="1">
    <citation type="submission" date="2013-03" db="EMBL/GenBank/DDBJ databases">
        <title>The Genome Sequence of Enterococcus columbae ATCC_51263 (PacBio/Illumina hybrid assembly).</title>
        <authorList>
            <consortium name="The Broad Institute Genomics Platform"/>
            <consortium name="The Broad Institute Genome Sequencing Center for Infectious Disease"/>
            <person name="Earl A."/>
            <person name="Russ C."/>
            <person name="Gilmore M."/>
            <person name="Surin D."/>
            <person name="Walker B."/>
            <person name="Young S."/>
            <person name="Zeng Q."/>
            <person name="Gargeya S."/>
            <person name="Fitzgerald M."/>
            <person name="Haas B."/>
            <person name="Abouelleil A."/>
            <person name="Allen A.W."/>
            <person name="Alvarado L."/>
            <person name="Arachchi H.M."/>
            <person name="Berlin A.M."/>
            <person name="Chapman S.B."/>
            <person name="Gainer-Dewar J."/>
            <person name="Goldberg J."/>
            <person name="Griggs A."/>
            <person name="Gujja S."/>
            <person name="Hansen M."/>
            <person name="Howarth C."/>
            <person name="Imamovic A."/>
            <person name="Ireland A."/>
            <person name="Larimer J."/>
            <person name="McCowan C."/>
            <person name="Murphy C."/>
            <person name="Pearson M."/>
            <person name="Poon T.W."/>
            <person name="Priest M."/>
            <person name="Roberts A."/>
            <person name="Saif S."/>
            <person name="Shea T."/>
            <person name="Sisk P."/>
            <person name="Sykes S."/>
            <person name="Wortman J."/>
            <person name="Nusbaum C."/>
            <person name="Birren B."/>
        </authorList>
    </citation>
    <scope>NUCLEOTIDE SEQUENCE [LARGE SCALE GENOMIC DNA]</scope>
    <source>
        <strain evidence="3 4">ATCC 51263</strain>
    </source>
</reference>
<dbReference type="Proteomes" id="UP000014113">
    <property type="component" value="Unassembled WGS sequence"/>
</dbReference>
<comment type="caution">
    <text evidence="3">The sequence shown here is derived from an EMBL/GenBank/DDBJ whole genome shotgun (WGS) entry which is preliminary data.</text>
</comment>
<keyword evidence="1" id="KW-0378">Hydrolase</keyword>
<dbReference type="InterPro" id="IPR001466">
    <property type="entry name" value="Beta-lactam-related"/>
</dbReference>
<dbReference type="eggNOG" id="COG1680">
    <property type="taxonomic scope" value="Bacteria"/>
</dbReference>
<name>S0JZ18_9ENTE</name>
<evidence type="ECO:0000259" key="2">
    <source>
        <dbReference type="Pfam" id="PF00144"/>
    </source>
</evidence>
<dbReference type="OrthoDB" id="9803467at2"/>
<sequence length="335" mass="37736">MYTKTRQTIHQFLKQGVFSGVNYWLFDQGKIISESIGQMAVLPKTEPMDEQALFDVASLTKVVCTTSVLLKLYEQGQLDFDRPLKSYLPTFQDERITIRHLLTHTADIQTYIPNRDQLTAEQLRAAYLTMQAGQQLGQVVKYTDAGTILLGFMLEEIYQQPVTTIFKQVVLTPLSMQASGFPPKLSNLPIVPTEQLASGEILRGMTHDPKARVLGNHAGNAGLFTNMDDLIRFCKMYLDFGGNYLQESTVRMLLQDQTPTGSGGRSLGWDLKGASEQAFLFHTGYTGTFLAIDPLAQQAFLFLSNRVHPVDHRQAYINKRDELLAIYQQEKTQNS</sequence>
<organism evidence="3 4">
    <name type="scientific">Enterococcus columbae DSM 7374 = ATCC 51263</name>
    <dbReference type="NCBI Taxonomy" id="1121865"/>
    <lineage>
        <taxon>Bacteria</taxon>
        <taxon>Bacillati</taxon>
        <taxon>Bacillota</taxon>
        <taxon>Bacilli</taxon>
        <taxon>Lactobacillales</taxon>
        <taxon>Enterococcaceae</taxon>
        <taxon>Enterococcus</taxon>
    </lineage>
</organism>
<dbReference type="PANTHER" id="PTHR43283:SF11">
    <property type="entry name" value="BETA-LACTAMASE-RELATED DOMAIN-CONTAINING PROTEIN"/>
    <property type="match status" value="1"/>
</dbReference>
<dbReference type="PANTHER" id="PTHR43283">
    <property type="entry name" value="BETA-LACTAMASE-RELATED"/>
    <property type="match status" value="1"/>
</dbReference>
<accession>S0JZ18</accession>
<dbReference type="InterPro" id="IPR050789">
    <property type="entry name" value="Diverse_Enzym_Activities"/>
</dbReference>
<evidence type="ECO:0000313" key="4">
    <source>
        <dbReference type="Proteomes" id="UP000014113"/>
    </source>
</evidence>
<dbReference type="GO" id="GO:0016787">
    <property type="term" value="F:hydrolase activity"/>
    <property type="evidence" value="ECO:0007669"/>
    <property type="project" value="UniProtKB-KW"/>
</dbReference>
<feature type="domain" description="Beta-lactamase-related" evidence="2">
    <location>
        <begin position="6"/>
        <end position="320"/>
    </location>
</feature>
<proteinExistence type="predicted"/>
<dbReference type="EMBL" id="ASWJ01000007">
    <property type="protein sequence ID" value="EOW83776.1"/>
    <property type="molecule type" value="Genomic_DNA"/>
</dbReference>
<dbReference type="STRING" id="1121865.OMW_02367"/>
<keyword evidence="4" id="KW-1185">Reference proteome</keyword>
<dbReference type="SUPFAM" id="SSF56601">
    <property type="entry name" value="beta-lactamase/transpeptidase-like"/>
    <property type="match status" value="1"/>
</dbReference>
<dbReference type="AlphaFoldDB" id="S0JZ18"/>
<dbReference type="PATRIC" id="fig|1121865.3.peg.2304"/>
<dbReference type="Gene3D" id="3.40.710.10">
    <property type="entry name" value="DD-peptidase/beta-lactamase superfamily"/>
    <property type="match status" value="1"/>
</dbReference>
<evidence type="ECO:0000313" key="3">
    <source>
        <dbReference type="EMBL" id="EOW83776.1"/>
    </source>
</evidence>
<protein>
    <recommendedName>
        <fullName evidence="2">Beta-lactamase-related domain-containing protein</fullName>
    </recommendedName>
</protein>
<gene>
    <name evidence="3" type="ORF">I568_01578</name>
</gene>
<evidence type="ECO:0000256" key="1">
    <source>
        <dbReference type="ARBA" id="ARBA00022801"/>
    </source>
</evidence>
<dbReference type="Pfam" id="PF00144">
    <property type="entry name" value="Beta-lactamase"/>
    <property type="match status" value="1"/>
</dbReference>
<dbReference type="RefSeq" id="WP_016184448.1">
    <property type="nucleotide sequence ID" value="NZ_JXKI01000008.1"/>
</dbReference>
<dbReference type="InterPro" id="IPR012338">
    <property type="entry name" value="Beta-lactam/transpept-like"/>
</dbReference>